<accession>A0ABT2X6E2</accession>
<comment type="caution">
    <text evidence="2">The sequence shown here is derived from an EMBL/GenBank/DDBJ whole genome shotgun (WGS) entry which is preliminary data.</text>
</comment>
<name>A0ABT2X6E2_9RHOB</name>
<dbReference type="Proteomes" id="UP001209535">
    <property type="component" value="Unassembled WGS sequence"/>
</dbReference>
<keyword evidence="3" id="KW-1185">Reference proteome</keyword>
<feature type="chain" id="PRO_5046114049" description="DUF3828 domain-containing protein" evidence="1">
    <location>
        <begin position="20"/>
        <end position="180"/>
    </location>
</feature>
<evidence type="ECO:0008006" key="4">
    <source>
        <dbReference type="Google" id="ProtNLM"/>
    </source>
</evidence>
<protein>
    <recommendedName>
        <fullName evidence="4">DUF3828 domain-containing protein</fullName>
    </recommendedName>
</protein>
<evidence type="ECO:0000313" key="2">
    <source>
        <dbReference type="EMBL" id="MCU9849513.1"/>
    </source>
</evidence>
<sequence length="180" mass="19124">MRIVLAAALAALAALPAAARPLSPAEAQAMQKSLDTYLRSITAGNAEKIVGALPPRILNVFAGASGLETNKLESTLIEQTKDLMKGTKYRDVTANLDALDAEDAALGDGSEATWVLIPTAFTTIAGGKKTRHEQPLLAVREDDSWHFLRIDGPERQQLAAIAYPFLADKSFPPATTAAVE</sequence>
<feature type="signal peptide" evidence="1">
    <location>
        <begin position="1"/>
        <end position="19"/>
    </location>
</feature>
<evidence type="ECO:0000313" key="3">
    <source>
        <dbReference type="Proteomes" id="UP001209535"/>
    </source>
</evidence>
<reference evidence="2 3" key="1">
    <citation type="submission" date="2022-10" db="EMBL/GenBank/DDBJ databases">
        <title>Defluviimonas sp. nov., isolated from ocean surface sediments.</title>
        <authorList>
            <person name="He W."/>
            <person name="Wang L."/>
            <person name="Zhang D.-F."/>
        </authorList>
    </citation>
    <scope>NUCLEOTIDE SEQUENCE [LARGE SCALE GENOMIC DNA]</scope>
    <source>
        <strain evidence="2 3">WL0024</strain>
    </source>
</reference>
<dbReference type="RefSeq" id="WP_263338328.1">
    <property type="nucleotide sequence ID" value="NZ_JAOVQO010000015.1"/>
</dbReference>
<dbReference type="EMBL" id="JAOVQO010000015">
    <property type="protein sequence ID" value="MCU9849513.1"/>
    <property type="molecule type" value="Genomic_DNA"/>
</dbReference>
<proteinExistence type="predicted"/>
<organism evidence="2 3">
    <name type="scientific">Albidovulum salinarum</name>
    <dbReference type="NCBI Taxonomy" id="2984153"/>
    <lineage>
        <taxon>Bacteria</taxon>
        <taxon>Pseudomonadati</taxon>
        <taxon>Pseudomonadota</taxon>
        <taxon>Alphaproteobacteria</taxon>
        <taxon>Rhodobacterales</taxon>
        <taxon>Paracoccaceae</taxon>
        <taxon>Albidovulum</taxon>
    </lineage>
</organism>
<keyword evidence="1" id="KW-0732">Signal</keyword>
<gene>
    <name evidence="2" type="ORF">OEZ60_16045</name>
</gene>
<evidence type="ECO:0000256" key="1">
    <source>
        <dbReference type="SAM" id="SignalP"/>
    </source>
</evidence>